<dbReference type="Proteomes" id="UP000308181">
    <property type="component" value="Unassembled WGS sequence"/>
</dbReference>
<comment type="caution">
    <text evidence="1">The sequence shown here is derived from an EMBL/GenBank/DDBJ whole genome shotgun (WGS) entry which is preliminary data.</text>
</comment>
<dbReference type="OrthoDB" id="747063at2"/>
<organism evidence="1 2">
    <name type="scientific">Pedobacter cryophilus</name>
    <dbReference type="NCBI Taxonomy" id="2571271"/>
    <lineage>
        <taxon>Bacteria</taxon>
        <taxon>Pseudomonadati</taxon>
        <taxon>Bacteroidota</taxon>
        <taxon>Sphingobacteriia</taxon>
        <taxon>Sphingobacteriales</taxon>
        <taxon>Sphingobacteriaceae</taxon>
        <taxon>Pedobacter</taxon>
    </lineage>
</organism>
<dbReference type="RefSeq" id="WP_136825157.1">
    <property type="nucleotide sequence ID" value="NZ_SWBP01000001.1"/>
</dbReference>
<accession>A0A4U1C6D9</accession>
<dbReference type="EMBL" id="SWBP01000001">
    <property type="protein sequence ID" value="TKC00952.1"/>
    <property type="molecule type" value="Genomic_DNA"/>
</dbReference>
<sequence length="280" mass="31983">MKKYIALLIITLIFYSCSNKESVDPKKEIQIGFFLADKPLVSKSDTLKLGLRYTKNYSSNDEVFLTVNGLKISPSSNRYDSPNQYDYLFKVSPKNQVGVLNIKLTIKNNQDSFDTDAALRVVENRSLETLWDKLDFSYISNTYPYVVVDYNTNYLNLILYNATNPNNVIIGSFLDGKLKNTIPYTKNILIDGIYGRYELKYDDSKNLKEIYVLNGEPQLFQNLTYESVVNDVNQFYGPSKSAGFDQTGKRVTQFQTQRFIIVVGETGSQGSPLFTRITLK</sequence>
<name>A0A4U1C6D9_9SPHI</name>
<evidence type="ECO:0000313" key="2">
    <source>
        <dbReference type="Proteomes" id="UP000308181"/>
    </source>
</evidence>
<reference evidence="1 2" key="1">
    <citation type="submission" date="2019-04" db="EMBL/GenBank/DDBJ databases">
        <title>Pedobacter sp. AR-3-17 sp. nov., isolated from Arctic soil.</title>
        <authorList>
            <person name="Dahal R.H."/>
            <person name="Kim D.-U."/>
        </authorList>
    </citation>
    <scope>NUCLEOTIDE SEQUENCE [LARGE SCALE GENOMIC DNA]</scope>
    <source>
        <strain evidence="1 2">AR-3-17</strain>
    </source>
</reference>
<protein>
    <submittedName>
        <fullName evidence="1">Uncharacterized protein</fullName>
    </submittedName>
</protein>
<keyword evidence="2" id="KW-1185">Reference proteome</keyword>
<dbReference type="AlphaFoldDB" id="A0A4U1C6D9"/>
<evidence type="ECO:0000313" key="1">
    <source>
        <dbReference type="EMBL" id="TKC00952.1"/>
    </source>
</evidence>
<proteinExistence type="predicted"/>
<gene>
    <name evidence="1" type="ORF">FA046_04540</name>
</gene>
<dbReference type="PROSITE" id="PS51257">
    <property type="entry name" value="PROKAR_LIPOPROTEIN"/>
    <property type="match status" value="1"/>
</dbReference>